<protein>
    <recommendedName>
        <fullName evidence="2">Peptide deformylase</fullName>
        <shortName evidence="2">PDF</shortName>
        <ecNumber evidence="2">3.5.1.88</ecNumber>
    </recommendedName>
    <alternativeName>
        <fullName evidence="2">Polypeptide deformylase</fullName>
    </alternativeName>
</protein>
<evidence type="ECO:0000256" key="1">
    <source>
        <dbReference type="ARBA" id="ARBA00010759"/>
    </source>
</evidence>
<dbReference type="OrthoDB" id="9784988at2"/>
<dbReference type="SUPFAM" id="SSF56420">
    <property type="entry name" value="Peptide deformylase"/>
    <property type="match status" value="1"/>
</dbReference>
<keyword evidence="2" id="KW-0378">Hydrolase</keyword>
<dbReference type="CDD" id="cd00487">
    <property type="entry name" value="Pep_deformylase"/>
    <property type="match status" value="1"/>
</dbReference>
<dbReference type="AlphaFoldDB" id="A0A1H9RAC8"/>
<comment type="catalytic activity">
    <reaction evidence="2">
        <text>N-terminal N-formyl-L-methionyl-[peptide] + H2O = N-terminal L-methionyl-[peptide] + formate</text>
        <dbReference type="Rhea" id="RHEA:24420"/>
        <dbReference type="Rhea" id="RHEA-COMP:10639"/>
        <dbReference type="Rhea" id="RHEA-COMP:10640"/>
        <dbReference type="ChEBI" id="CHEBI:15377"/>
        <dbReference type="ChEBI" id="CHEBI:15740"/>
        <dbReference type="ChEBI" id="CHEBI:49298"/>
        <dbReference type="ChEBI" id="CHEBI:64731"/>
        <dbReference type="EC" id="3.5.1.88"/>
    </reaction>
</comment>
<dbReference type="InterPro" id="IPR023635">
    <property type="entry name" value="Peptide_deformylase"/>
</dbReference>
<evidence type="ECO:0000313" key="4">
    <source>
        <dbReference type="Proteomes" id="UP000198948"/>
    </source>
</evidence>
<evidence type="ECO:0000256" key="2">
    <source>
        <dbReference type="HAMAP-Rule" id="MF_00163"/>
    </source>
</evidence>
<comment type="similarity">
    <text evidence="1 2">Belongs to the polypeptide deformylase family.</text>
</comment>
<dbReference type="HAMAP" id="MF_00163">
    <property type="entry name" value="Pep_deformylase"/>
    <property type="match status" value="1"/>
</dbReference>
<accession>A0A1H9RAC8</accession>
<dbReference type="GO" id="GO:0042586">
    <property type="term" value="F:peptide deformylase activity"/>
    <property type="evidence" value="ECO:0007669"/>
    <property type="project" value="UniProtKB-UniRule"/>
</dbReference>
<proteinExistence type="inferred from homology"/>
<comment type="function">
    <text evidence="2">Removes the formyl group from the N-terminal Met of newly synthesized proteins. Requires at least a dipeptide for an efficient rate of reaction. N-terminal L-methionine is a prerequisite for activity but the enzyme has broad specificity at other positions.</text>
</comment>
<keyword evidence="2" id="KW-0479">Metal-binding</keyword>
<dbReference type="GO" id="GO:0006412">
    <property type="term" value="P:translation"/>
    <property type="evidence" value="ECO:0007669"/>
    <property type="project" value="UniProtKB-UniRule"/>
</dbReference>
<dbReference type="RefSeq" id="WP_092650651.1">
    <property type="nucleotide sequence ID" value="NZ_FOHA01000003.1"/>
</dbReference>
<keyword evidence="2" id="KW-0408">Iron</keyword>
<dbReference type="EMBL" id="FOHA01000003">
    <property type="protein sequence ID" value="SER69577.1"/>
    <property type="molecule type" value="Genomic_DNA"/>
</dbReference>
<dbReference type="InterPro" id="IPR036821">
    <property type="entry name" value="Peptide_deformylase_sf"/>
</dbReference>
<keyword evidence="2" id="KW-0648">Protein biosynthesis</keyword>
<evidence type="ECO:0000313" key="3">
    <source>
        <dbReference type="EMBL" id="SER69577.1"/>
    </source>
</evidence>
<dbReference type="Pfam" id="PF01327">
    <property type="entry name" value="Pep_deformylase"/>
    <property type="match status" value="1"/>
</dbReference>
<organism evidence="3 4">
    <name type="scientific">Isobaculum melis</name>
    <dbReference type="NCBI Taxonomy" id="142588"/>
    <lineage>
        <taxon>Bacteria</taxon>
        <taxon>Bacillati</taxon>
        <taxon>Bacillota</taxon>
        <taxon>Bacilli</taxon>
        <taxon>Lactobacillales</taxon>
        <taxon>Carnobacteriaceae</taxon>
        <taxon>Isobaculum</taxon>
    </lineage>
</organism>
<dbReference type="EC" id="3.5.1.88" evidence="2"/>
<dbReference type="Gene3D" id="3.90.45.10">
    <property type="entry name" value="Peptide deformylase"/>
    <property type="match status" value="1"/>
</dbReference>
<gene>
    <name evidence="2" type="primary">def</name>
    <name evidence="3" type="ORF">SAMN04488559_103153</name>
</gene>
<dbReference type="PRINTS" id="PR01576">
    <property type="entry name" value="PDEFORMYLASE"/>
</dbReference>
<feature type="binding site" evidence="2">
    <location>
        <position position="136"/>
    </location>
    <ligand>
        <name>Fe cation</name>
        <dbReference type="ChEBI" id="CHEBI:24875"/>
    </ligand>
</feature>
<dbReference type="NCBIfam" id="TIGR00079">
    <property type="entry name" value="pept_deformyl"/>
    <property type="match status" value="1"/>
</dbReference>
<reference evidence="3 4" key="1">
    <citation type="submission" date="2016-10" db="EMBL/GenBank/DDBJ databases">
        <authorList>
            <person name="de Groot N.N."/>
        </authorList>
    </citation>
    <scope>NUCLEOTIDE SEQUENCE [LARGE SCALE GENOMIC DNA]</scope>
    <source>
        <strain evidence="3 4">DSM 13760</strain>
    </source>
</reference>
<dbReference type="STRING" id="142588.SAMN04488559_103153"/>
<dbReference type="PANTHER" id="PTHR10458:SF22">
    <property type="entry name" value="PEPTIDE DEFORMYLASE"/>
    <property type="match status" value="1"/>
</dbReference>
<comment type="cofactor">
    <cofactor evidence="2">
        <name>Fe(2+)</name>
        <dbReference type="ChEBI" id="CHEBI:29033"/>
    </cofactor>
    <text evidence="2">Binds 1 Fe(2+) ion.</text>
</comment>
<dbReference type="PIRSF" id="PIRSF004749">
    <property type="entry name" value="Pep_def"/>
    <property type="match status" value="1"/>
</dbReference>
<sequence>MAVLPIVIYPDKRLETKTTPVDEITAEVLTLLDDMYETMLANDGIGIAAPQVGSNLRIAIVEMDEESGLIEMINPVVHSEKGKDVDIEGCLSFPEIYGTVERAYEVVVRYFDREGQEIEIEADDYLARALLHEIEHLEGQLFTDKIIERIDPSELEAYMEED</sequence>
<feature type="binding site" evidence="2">
    <location>
        <position position="132"/>
    </location>
    <ligand>
        <name>Fe cation</name>
        <dbReference type="ChEBI" id="CHEBI:24875"/>
    </ligand>
</feature>
<keyword evidence="4" id="KW-1185">Reference proteome</keyword>
<dbReference type="NCBIfam" id="NF001159">
    <property type="entry name" value="PRK00150.1-3"/>
    <property type="match status" value="1"/>
</dbReference>
<dbReference type="GO" id="GO:0046872">
    <property type="term" value="F:metal ion binding"/>
    <property type="evidence" value="ECO:0007669"/>
    <property type="project" value="UniProtKB-KW"/>
</dbReference>
<feature type="binding site" evidence="2">
    <location>
        <position position="90"/>
    </location>
    <ligand>
        <name>Fe cation</name>
        <dbReference type="ChEBI" id="CHEBI:24875"/>
    </ligand>
</feature>
<name>A0A1H9RAC8_9LACT</name>
<feature type="active site" evidence="2">
    <location>
        <position position="133"/>
    </location>
</feature>
<dbReference type="PANTHER" id="PTHR10458">
    <property type="entry name" value="PEPTIDE DEFORMYLASE"/>
    <property type="match status" value="1"/>
</dbReference>
<dbReference type="Proteomes" id="UP000198948">
    <property type="component" value="Unassembled WGS sequence"/>
</dbReference>